<evidence type="ECO:0000313" key="10">
    <source>
        <dbReference type="EMBL" id="KAJ1352388.1"/>
    </source>
</evidence>
<evidence type="ECO:0000256" key="2">
    <source>
        <dbReference type="ARBA" id="ARBA00004370"/>
    </source>
</evidence>
<dbReference type="InterPro" id="IPR029787">
    <property type="entry name" value="Nucleotide_cyclase"/>
</dbReference>
<protein>
    <recommendedName>
        <fullName evidence="9">Guanylate cyclase domain-containing protein</fullName>
    </recommendedName>
</protein>
<dbReference type="AlphaFoldDB" id="A0AAD5M8C4"/>
<gene>
    <name evidence="10" type="ORF">KIN20_008714</name>
</gene>
<dbReference type="GO" id="GO:0001653">
    <property type="term" value="F:peptide receptor activity"/>
    <property type="evidence" value="ECO:0007669"/>
    <property type="project" value="TreeGrafter"/>
</dbReference>
<dbReference type="GO" id="GO:0035556">
    <property type="term" value="P:intracellular signal transduction"/>
    <property type="evidence" value="ECO:0007669"/>
    <property type="project" value="InterPro"/>
</dbReference>
<dbReference type="GO" id="GO:0004016">
    <property type="term" value="F:adenylate cyclase activity"/>
    <property type="evidence" value="ECO:0007669"/>
    <property type="project" value="TreeGrafter"/>
</dbReference>
<keyword evidence="8" id="KW-0456">Lyase</keyword>
<dbReference type="Gene3D" id="3.30.70.1230">
    <property type="entry name" value="Nucleotide cyclase"/>
    <property type="match status" value="1"/>
</dbReference>
<keyword evidence="4" id="KW-0547">Nucleotide-binding</keyword>
<dbReference type="GO" id="GO:0007168">
    <property type="term" value="P:receptor guanylyl cyclase signaling pathway"/>
    <property type="evidence" value="ECO:0007669"/>
    <property type="project" value="TreeGrafter"/>
</dbReference>
<evidence type="ECO:0000256" key="1">
    <source>
        <dbReference type="ARBA" id="ARBA00001436"/>
    </source>
</evidence>
<evidence type="ECO:0000259" key="9">
    <source>
        <dbReference type="PROSITE" id="PS50125"/>
    </source>
</evidence>
<dbReference type="GO" id="GO:0005886">
    <property type="term" value="C:plasma membrane"/>
    <property type="evidence" value="ECO:0007669"/>
    <property type="project" value="TreeGrafter"/>
</dbReference>
<keyword evidence="3" id="KW-0812">Transmembrane</keyword>
<evidence type="ECO:0000256" key="7">
    <source>
        <dbReference type="ARBA" id="ARBA00023180"/>
    </source>
</evidence>
<dbReference type="InterPro" id="IPR001054">
    <property type="entry name" value="A/G_cyclase"/>
</dbReference>
<proteinExistence type="predicted"/>
<dbReference type="EMBL" id="JAHQIW010001372">
    <property type="protein sequence ID" value="KAJ1352388.1"/>
    <property type="molecule type" value="Genomic_DNA"/>
</dbReference>
<evidence type="ECO:0000256" key="4">
    <source>
        <dbReference type="ARBA" id="ARBA00022741"/>
    </source>
</evidence>
<evidence type="ECO:0000313" key="11">
    <source>
        <dbReference type="Proteomes" id="UP001196413"/>
    </source>
</evidence>
<comment type="catalytic activity">
    <reaction evidence="1">
        <text>GTP = 3',5'-cyclic GMP + diphosphate</text>
        <dbReference type="Rhea" id="RHEA:13665"/>
        <dbReference type="ChEBI" id="CHEBI:33019"/>
        <dbReference type="ChEBI" id="CHEBI:37565"/>
        <dbReference type="ChEBI" id="CHEBI:57746"/>
        <dbReference type="EC" id="4.6.1.2"/>
    </reaction>
</comment>
<dbReference type="PANTHER" id="PTHR11920">
    <property type="entry name" value="GUANYLYL CYCLASE"/>
    <property type="match status" value="1"/>
</dbReference>
<organism evidence="10 11">
    <name type="scientific">Parelaphostrongylus tenuis</name>
    <name type="common">Meningeal worm</name>
    <dbReference type="NCBI Taxonomy" id="148309"/>
    <lineage>
        <taxon>Eukaryota</taxon>
        <taxon>Metazoa</taxon>
        <taxon>Ecdysozoa</taxon>
        <taxon>Nematoda</taxon>
        <taxon>Chromadorea</taxon>
        <taxon>Rhabditida</taxon>
        <taxon>Rhabditina</taxon>
        <taxon>Rhabditomorpha</taxon>
        <taxon>Strongyloidea</taxon>
        <taxon>Metastrongylidae</taxon>
        <taxon>Parelaphostrongylus</taxon>
    </lineage>
</organism>
<keyword evidence="11" id="KW-1185">Reference proteome</keyword>
<dbReference type="GO" id="GO:0004383">
    <property type="term" value="F:guanylate cyclase activity"/>
    <property type="evidence" value="ECO:0007669"/>
    <property type="project" value="UniProtKB-EC"/>
</dbReference>
<evidence type="ECO:0000256" key="5">
    <source>
        <dbReference type="ARBA" id="ARBA00022989"/>
    </source>
</evidence>
<evidence type="ECO:0000256" key="3">
    <source>
        <dbReference type="ARBA" id="ARBA00022692"/>
    </source>
</evidence>
<comment type="subcellular location">
    <subcellularLocation>
        <location evidence="2">Membrane</location>
    </subcellularLocation>
</comment>
<name>A0AAD5M8C4_PARTN</name>
<sequence length="100" mass="11254">MVEAYFIESSRKLKLVSLCKQKHSTVSPCSFRTLSLLRKLPPKSTPVQVETISDGYLCVSGLPHRNGNEHIKEICSMSLEFIKSLTNFGIPHLPDEKIKP</sequence>
<keyword evidence="7" id="KW-0325">Glycoprotein</keyword>
<dbReference type="PANTHER" id="PTHR11920:SF375">
    <property type="entry name" value="RECEPTOR-TYPE GUANYLATE CYCLASE GCY-13"/>
    <property type="match status" value="1"/>
</dbReference>
<evidence type="ECO:0000256" key="6">
    <source>
        <dbReference type="ARBA" id="ARBA00023136"/>
    </source>
</evidence>
<dbReference type="SUPFAM" id="SSF55073">
    <property type="entry name" value="Nucleotide cyclase"/>
    <property type="match status" value="1"/>
</dbReference>
<feature type="domain" description="Guanylate cyclase" evidence="9">
    <location>
        <begin position="48"/>
        <end position="100"/>
    </location>
</feature>
<dbReference type="Pfam" id="PF00211">
    <property type="entry name" value="Guanylate_cyc"/>
    <property type="match status" value="1"/>
</dbReference>
<evidence type="ECO:0000256" key="8">
    <source>
        <dbReference type="ARBA" id="ARBA00023239"/>
    </source>
</evidence>
<accession>A0AAD5M8C4</accession>
<dbReference type="Proteomes" id="UP001196413">
    <property type="component" value="Unassembled WGS sequence"/>
</dbReference>
<reference evidence="10" key="1">
    <citation type="submission" date="2021-06" db="EMBL/GenBank/DDBJ databases">
        <title>Parelaphostrongylus tenuis whole genome reference sequence.</title>
        <authorList>
            <person name="Garwood T.J."/>
            <person name="Larsen P.A."/>
            <person name="Fountain-Jones N.M."/>
            <person name="Garbe J.R."/>
            <person name="Macchietto M.G."/>
            <person name="Kania S.A."/>
            <person name="Gerhold R.W."/>
            <person name="Richards J.E."/>
            <person name="Wolf T.M."/>
        </authorList>
    </citation>
    <scope>NUCLEOTIDE SEQUENCE</scope>
    <source>
        <strain evidence="10">MNPRO001-30</strain>
        <tissue evidence="10">Meninges</tissue>
    </source>
</reference>
<dbReference type="InterPro" id="IPR050401">
    <property type="entry name" value="Cyclic_nucleotide_synthase"/>
</dbReference>
<keyword evidence="5" id="KW-1133">Transmembrane helix</keyword>
<dbReference type="PROSITE" id="PS50125">
    <property type="entry name" value="GUANYLATE_CYCLASE_2"/>
    <property type="match status" value="1"/>
</dbReference>
<comment type="caution">
    <text evidence="10">The sequence shown here is derived from an EMBL/GenBank/DDBJ whole genome shotgun (WGS) entry which is preliminary data.</text>
</comment>
<dbReference type="GO" id="GO:0000166">
    <property type="term" value="F:nucleotide binding"/>
    <property type="evidence" value="ECO:0007669"/>
    <property type="project" value="UniProtKB-KW"/>
</dbReference>
<keyword evidence="6" id="KW-0472">Membrane</keyword>